<keyword evidence="4" id="KW-1185">Reference proteome</keyword>
<dbReference type="Pfam" id="PF00172">
    <property type="entry name" value="Zn_clus"/>
    <property type="match status" value="1"/>
</dbReference>
<feature type="domain" description="Zn(2)-C6 fungal-type" evidence="2">
    <location>
        <begin position="20"/>
        <end position="48"/>
    </location>
</feature>
<evidence type="ECO:0000313" key="4">
    <source>
        <dbReference type="Proteomes" id="UP000250140"/>
    </source>
</evidence>
<dbReference type="PROSITE" id="PS50048">
    <property type="entry name" value="ZN2_CY6_FUNGAL_2"/>
    <property type="match status" value="1"/>
</dbReference>
<dbReference type="CDD" id="cd00067">
    <property type="entry name" value="GAL4"/>
    <property type="match status" value="1"/>
</dbReference>
<reference evidence="3 4" key="1">
    <citation type="journal article" date="2016" name="Nat. Commun.">
        <title>Ectomycorrhizal ecology is imprinted in the genome of the dominant symbiotic fungus Cenococcum geophilum.</title>
        <authorList>
            <consortium name="DOE Joint Genome Institute"/>
            <person name="Peter M."/>
            <person name="Kohler A."/>
            <person name="Ohm R.A."/>
            <person name="Kuo A."/>
            <person name="Krutzmann J."/>
            <person name="Morin E."/>
            <person name="Arend M."/>
            <person name="Barry K.W."/>
            <person name="Binder M."/>
            <person name="Choi C."/>
            <person name="Clum A."/>
            <person name="Copeland A."/>
            <person name="Grisel N."/>
            <person name="Haridas S."/>
            <person name="Kipfer T."/>
            <person name="LaButti K."/>
            <person name="Lindquist E."/>
            <person name="Lipzen A."/>
            <person name="Maire R."/>
            <person name="Meier B."/>
            <person name="Mihaltcheva S."/>
            <person name="Molinier V."/>
            <person name="Murat C."/>
            <person name="Poggeler S."/>
            <person name="Quandt C.A."/>
            <person name="Sperisen C."/>
            <person name="Tritt A."/>
            <person name="Tisserant E."/>
            <person name="Crous P.W."/>
            <person name="Henrissat B."/>
            <person name="Nehls U."/>
            <person name="Egli S."/>
            <person name="Spatafora J.W."/>
            <person name="Grigoriev I.V."/>
            <person name="Martin F.M."/>
        </authorList>
    </citation>
    <scope>NUCLEOTIDE SEQUENCE [LARGE SCALE GENOMIC DNA]</scope>
    <source>
        <strain evidence="3 4">CBS 207.34</strain>
    </source>
</reference>
<organism evidence="3 4">
    <name type="scientific">Glonium stellatum</name>
    <dbReference type="NCBI Taxonomy" id="574774"/>
    <lineage>
        <taxon>Eukaryota</taxon>
        <taxon>Fungi</taxon>
        <taxon>Dikarya</taxon>
        <taxon>Ascomycota</taxon>
        <taxon>Pezizomycotina</taxon>
        <taxon>Dothideomycetes</taxon>
        <taxon>Pleosporomycetidae</taxon>
        <taxon>Gloniales</taxon>
        <taxon>Gloniaceae</taxon>
        <taxon>Glonium</taxon>
    </lineage>
</organism>
<evidence type="ECO:0000259" key="2">
    <source>
        <dbReference type="PROSITE" id="PS50048"/>
    </source>
</evidence>
<dbReference type="OrthoDB" id="2146747at2759"/>
<evidence type="ECO:0000256" key="1">
    <source>
        <dbReference type="ARBA" id="ARBA00023242"/>
    </source>
</evidence>
<proteinExistence type="predicted"/>
<gene>
    <name evidence="3" type="ORF">AOQ84DRAFT_106561</name>
</gene>
<dbReference type="AlphaFoldDB" id="A0A8E2FBB6"/>
<dbReference type="Proteomes" id="UP000250140">
    <property type="component" value="Unassembled WGS sequence"/>
</dbReference>
<dbReference type="Gene3D" id="4.10.240.10">
    <property type="entry name" value="Zn(2)-C6 fungal-type DNA-binding domain"/>
    <property type="match status" value="1"/>
</dbReference>
<protein>
    <recommendedName>
        <fullName evidence="2">Zn(2)-C6 fungal-type domain-containing protein</fullName>
    </recommendedName>
</protein>
<dbReference type="EMBL" id="KV748712">
    <property type="protein sequence ID" value="OCL13496.1"/>
    <property type="molecule type" value="Genomic_DNA"/>
</dbReference>
<keyword evidence="1" id="KW-0539">Nucleus</keyword>
<sequence length="150" mass="16880">MASKTSGDGSSTSRTRINICCQNCRVHHLKCDTRNPSCLPCEKNGVECFRPSNVRFRYPLAKDGELSFSESQTWLDVPRLLKFRDETREVVEAYNESLPLDLGLTKQVQDGIGACTEGSSAIPSHRSDSYESWEDFSLPDGSENRWCIQP</sequence>
<dbReference type="SUPFAM" id="SSF57701">
    <property type="entry name" value="Zn2/Cys6 DNA-binding domain"/>
    <property type="match status" value="1"/>
</dbReference>
<dbReference type="InterPro" id="IPR036864">
    <property type="entry name" value="Zn2-C6_fun-type_DNA-bd_sf"/>
</dbReference>
<name>A0A8E2FBB6_9PEZI</name>
<dbReference type="GO" id="GO:0000981">
    <property type="term" value="F:DNA-binding transcription factor activity, RNA polymerase II-specific"/>
    <property type="evidence" value="ECO:0007669"/>
    <property type="project" value="InterPro"/>
</dbReference>
<dbReference type="GO" id="GO:0008270">
    <property type="term" value="F:zinc ion binding"/>
    <property type="evidence" value="ECO:0007669"/>
    <property type="project" value="InterPro"/>
</dbReference>
<dbReference type="InterPro" id="IPR001138">
    <property type="entry name" value="Zn2Cys6_DnaBD"/>
</dbReference>
<accession>A0A8E2FBB6</accession>
<evidence type="ECO:0000313" key="3">
    <source>
        <dbReference type="EMBL" id="OCL13496.1"/>
    </source>
</evidence>